<name>A0A0K0DF73_ANGCA</name>
<feature type="transmembrane region" description="Helical" evidence="1">
    <location>
        <begin position="34"/>
        <end position="56"/>
    </location>
</feature>
<keyword evidence="1" id="KW-1133">Transmembrane helix</keyword>
<dbReference type="AlphaFoldDB" id="A0A0K0DF73"/>
<proteinExistence type="predicted"/>
<sequence>MQALWPYHTYRPVTWDRYYVNEHHEKQVPVNSGIAAGVTIGIFLLVFVFTFGCRIYSQYADRTRSQNPQSQGKIIEAVCFAHRSYFCYLESVLSESLAEDMWICGVPQGPPPPYEVAIKMSASPPNTNTV</sequence>
<organism evidence="2 3">
    <name type="scientific">Angiostrongylus cantonensis</name>
    <name type="common">Rat lungworm</name>
    <dbReference type="NCBI Taxonomy" id="6313"/>
    <lineage>
        <taxon>Eukaryota</taxon>
        <taxon>Metazoa</taxon>
        <taxon>Ecdysozoa</taxon>
        <taxon>Nematoda</taxon>
        <taxon>Chromadorea</taxon>
        <taxon>Rhabditida</taxon>
        <taxon>Rhabditina</taxon>
        <taxon>Rhabditomorpha</taxon>
        <taxon>Strongyloidea</taxon>
        <taxon>Metastrongylidae</taxon>
        <taxon>Angiostrongylus</taxon>
    </lineage>
</organism>
<reference evidence="2" key="1">
    <citation type="submission" date="2012-09" db="EMBL/GenBank/DDBJ databases">
        <authorList>
            <person name="Martin A.A."/>
        </authorList>
    </citation>
    <scope>NUCLEOTIDE SEQUENCE</scope>
</reference>
<evidence type="ECO:0000256" key="1">
    <source>
        <dbReference type="SAM" id="Phobius"/>
    </source>
</evidence>
<reference evidence="3" key="2">
    <citation type="submission" date="2017-02" db="UniProtKB">
        <authorList>
            <consortium name="WormBaseParasite"/>
        </authorList>
    </citation>
    <scope>IDENTIFICATION</scope>
</reference>
<keyword evidence="1" id="KW-0472">Membrane</keyword>
<keyword evidence="2" id="KW-1185">Reference proteome</keyword>
<protein>
    <submittedName>
        <fullName evidence="3">Myelin associated glycoprotein</fullName>
    </submittedName>
</protein>
<accession>A0A0K0DF73</accession>
<dbReference type="Proteomes" id="UP000035642">
    <property type="component" value="Unassembled WGS sequence"/>
</dbReference>
<dbReference type="WBParaSite" id="ACAC_0000959001-mRNA-1">
    <property type="protein sequence ID" value="ACAC_0000959001-mRNA-1"/>
    <property type="gene ID" value="ACAC_0000959001"/>
</dbReference>
<keyword evidence="1" id="KW-0812">Transmembrane</keyword>
<evidence type="ECO:0000313" key="3">
    <source>
        <dbReference type="WBParaSite" id="ACAC_0000959001-mRNA-1"/>
    </source>
</evidence>
<evidence type="ECO:0000313" key="2">
    <source>
        <dbReference type="Proteomes" id="UP000035642"/>
    </source>
</evidence>